<sequence length="130" mass="15333">MHEWLPKLLKYLPIDMFDVFFRKENAVWASVTGIEPDEIKLQKKFLWKFKTEDSSFLLNGLERELFKSGTVHMVIVLSALSPLFQADHKTSHSSFVSCLHMPQKLFVKNSEVLHPLIIHRCTNYFFHLRN</sequence>
<dbReference type="Proteomes" id="UP001283361">
    <property type="component" value="Unassembled WGS sequence"/>
</dbReference>
<comment type="caution">
    <text evidence="1">The sequence shown here is derived from an EMBL/GenBank/DDBJ whole genome shotgun (WGS) entry which is preliminary data.</text>
</comment>
<organism evidence="1 2">
    <name type="scientific">Elysia crispata</name>
    <name type="common">lettuce slug</name>
    <dbReference type="NCBI Taxonomy" id="231223"/>
    <lineage>
        <taxon>Eukaryota</taxon>
        <taxon>Metazoa</taxon>
        <taxon>Spiralia</taxon>
        <taxon>Lophotrochozoa</taxon>
        <taxon>Mollusca</taxon>
        <taxon>Gastropoda</taxon>
        <taxon>Heterobranchia</taxon>
        <taxon>Euthyneura</taxon>
        <taxon>Panpulmonata</taxon>
        <taxon>Sacoglossa</taxon>
        <taxon>Placobranchoidea</taxon>
        <taxon>Plakobranchidae</taxon>
        <taxon>Elysia</taxon>
    </lineage>
</organism>
<keyword evidence="2" id="KW-1185">Reference proteome</keyword>
<gene>
    <name evidence="1" type="ORF">RRG08_015897</name>
</gene>
<name>A0AAE1AMJ3_9GAST</name>
<dbReference type="EMBL" id="JAWDGP010001540">
    <property type="protein sequence ID" value="KAK3790428.1"/>
    <property type="molecule type" value="Genomic_DNA"/>
</dbReference>
<dbReference type="AlphaFoldDB" id="A0AAE1AMJ3"/>
<proteinExistence type="predicted"/>
<reference evidence="1" key="1">
    <citation type="journal article" date="2023" name="G3 (Bethesda)">
        <title>A reference genome for the long-term kleptoplast-retaining sea slug Elysia crispata morphotype clarki.</title>
        <authorList>
            <person name="Eastman K.E."/>
            <person name="Pendleton A.L."/>
            <person name="Shaikh M.A."/>
            <person name="Suttiyut T."/>
            <person name="Ogas R."/>
            <person name="Tomko P."/>
            <person name="Gavelis G."/>
            <person name="Widhalm J.R."/>
            <person name="Wisecaver J.H."/>
        </authorList>
    </citation>
    <scope>NUCLEOTIDE SEQUENCE</scope>
    <source>
        <strain evidence="1">ECLA1</strain>
    </source>
</reference>
<protein>
    <submittedName>
        <fullName evidence="1">Uncharacterized protein</fullName>
    </submittedName>
</protein>
<evidence type="ECO:0000313" key="1">
    <source>
        <dbReference type="EMBL" id="KAK3790428.1"/>
    </source>
</evidence>
<accession>A0AAE1AMJ3</accession>
<evidence type="ECO:0000313" key="2">
    <source>
        <dbReference type="Proteomes" id="UP001283361"/>
    </source>
</evidence>